<dbReference type="Gene3D" id="1.20.1270.180">
    <property type="match status" value="1"/>
</dbReference>
<dbReference type="PANTHER" id="PTHR39176:SF1">
    <property type="entry name" value="PERIPLASMIC PROTEIN"/>
    <property type="match status" value="1"/>
</dbReference>
<dbReference type="PANTHER" id="PTHR39176">
    <property type="entry name" value="PERIPLASMIC PROTEIN-RELATED"/>
    <property type="match status" value="1"/>
</dbReference>
<feature type="signal peptide" evidence="1">
    <location>
        <begin position="1"/>
        <end position="18"/>
    </location>
</feature>
<dbReference type="Pfam" id="PF07007">
    <property type="entry name" value="LprI"/>
    <property type="match status" value="1"/>
</dbReference>
<evidence type="ECO:0000313" key="3">
    <source>
        <dbReference type="EMBL" id="MEX8191740.1"/>
    </source>
</evidence>
<feature type="domain" description="Lysozyme inhibitor LprI-like N-terminal" evidence="2">
    <location>
        <begin position="32"/>
        <end position="106"/>
    </location>
</feature>
<protein>
    <submittedName>
        <fullName evidence="3">Lysozyme inhibitor LprI family protein</fullName>
    </submittedName>
</protein>
<organism evidence="3 4">
    <name type="scientific">Comamonas guangdongensis</name>
    <dbReference type="NCBI Taxonomy" id="510515"/>
    <lineage>
        <taxon>Bacteria</taxon>
        <taxon>Pseudomonadati</taxon>
        <taxon>Pseudomonadota</taxon>
        <taxon>Betaproteobacteria</taxon>
        <taxon>Burkholderiales</taxon>
        <taxon>Comamonadaceae</taxon>
        <taxon>Comamonas</taxon>
    </lineage>
</organism>
<dbReference type="EMBL" id="JBFYGN010000002">
    <property type="protein sequence ID" value="MEX8191740.1"/>
    <property type="molecule type" value="Genomic_DNA"/>
</dbReference>
<accession>A0ABV3ZQQ3</accession>
<gene>
    <name evidence="3" type="ORF">AB6724_02680</name>
</gene>
<keyword evidence="4" id="KW-1185">Reference proteome</keyword>
<sequence>MKKLCLLLSLLAPLAALANSNCDKPVNDFDGLYCLNKVYTEADKELNQKYGELASKLDVQGKAALKQGQLAWIRERNSQCSRRDDSGFLVNLDCATKKTVARVDFLQSRIRECKSSGCLNSKLAE</sequence>
<evidence type="ECO:0000259" key="2">
    <source>
        <dbReference type="Pfam" id="PF07007"/>
    </source>
</evidence>
<comment type="caution">
    <text evidence="3">The sequence shown here is derived from an EMBL/GenBank/DDBJ whole genome shotgun (WGS) entry which is preliminary data.</text>
</comment>
<keyword evidence="1" id="KW-0732">Signal</keyword>
<reference evidence="3 4" key="1">
    <citation type="journal article" date="2013" name="Int. J. Syst. Evol. Microbiol.">
        <title>Comamonas guangdongensis sp. nov., isolated from subterranean forest sediment, and emended description of the genus Comamonas.</title>
        <authorList>
            <person name="Zhang J."/>
            <person name="Wang Y."/>
            <person name="Zhou S."/>
            <person name="Wu C."/>
            <person name="He J."/>
            <person name="Li F."/>
        </authorList>
    </citation>
    <scope>NUCLEOTIDE SEQUENCE [LARGE SCALE GENOMIC DNA]</scope>
    <source>
        <strain evidence="3 4">CCTCC AB2011133</strain>
    </source>
</reference>
<evidence type="ECO:0000313" key="4">
    <source>
        <dbReference type="Proteomes" id="UP001561046"/>
    </source>
</evidence>
<dbReference type="InterPro" id="IPR009739">
    <property type="entry name" value="LprI-like_N"/>
</dbReference>
<name>A0ABV3ZQQ3_9BURK</name>
<feature type="chain" id="PRO_5046671999" evidence="1">
    <location>
        <begin position="19"/>
        <end position="125"/>
    </location>
</feature>
<proteinExistence type="predicted"/>
<dbReference type="RefSeq" id="WP_369336949.1">
    <property type="nucleotide sequence ID" value="NZ_JBFYGN010000002.1"/>
</dbReference>
<dbReference type="Proteomes" id="UP001561046">
    <property type="component" value="Unassembled WGS sequence"/>
</dbReference>
<evidence type="ECO:0000256" key="1">
    <source>
        <dbReference type="SAM" id="SignalP"/>
    </source>
</evidence>